<evidence type="ECO:0000256" key="1">
    <source>
        <dbReference type="ARBA" id="ARBA00023125"/>
    </source>
</evidence>
<dbReference type="Proteomes" id="UP000264146">
    <property type="component" value="Chromosome"/>
</dbReference>
<dbReference type="GO" id="GO:0003677">
    <property type="term" value="F:DNA binding"/>
    <property type="evidence" value="ECO:0007669"/>
    <property type="project" value="UniProtKB-UniRule"/>
</dbReference>
<sequence>MNKQDLRVIKTQNALMNAFTELLKVKEFEHITIQDLCDYALIRRSTFYRHYKDKYHLLNHAIENVLNRFRQIHLSDIRFEDPKPFLERYIHDLLTFINDNKAIVNSVVTHHLYDETSRIIYEQIYQAINKQTQYDIQTGGRFDVSPTIYNHFLTGGVLSVVFNWSRDAHAEQTLTTVKNDIVNLICGMRATHMKRLN</sequence>
<dbReference type="Gene3D" id="1.10.357.10">
    <property type="entry name" value="Tetracycline Repressor, domain 2"/>
    <property type="match status" value="1"/>
</dbReference>
<reference evidence="6" key="2">
    <citation type="submission" date="2018-06" db="EMBL/GenBank/DDBJ databases">
        <authorList>
            <consortium name="Pathogen Informatics"/>
            <person name="Doyle S."/>
        </authorList>
    </citation>
    <scope>NUCLEOTIDE SEQUENCE [LARGE SCALE GENOMIC DNA]</scope>
    <source>
        <strain evidence="6">NCTC12218</strain>
    </source>
</reference>
<dbReference type="PANTHER" id="PTHR43479:SF7">
    <property type="entry name" value="TETR-FAMILY TRANSCRIPTIONAL REGULATOR"/>
    <property type="match status" value="1"/>
</dbReference>
<name>A0A7Z7QMM6_STASC</name>
<dbReference type="Proteomes" id="UP000572988">
    <property type="component" value="Unassembled WGS sequence"/>
</dbReference>
<organism evidence="6">
    <name type="scientific">Staphylococcus schleiferi</name>
    <dbReference type="NCBI Taxonomy" id="1295"/>
    <lineage>
        <taxon>Bacteria</taxon>
        <taxon>Bacillati</taxon>
        <taxon>Bacillota</taxon>
        <taxon>Bacilli</taxon>
        <taxon>Bacillales</taxon>
        <taxon>Staphylococcaceae</taxon>
        <taxon>Staphylococcus</taxon>
    </lineage>
</organism>
<dbReference type="SUPFAM" id="SSF46689">
    <property type="entry name" value="Homeodomain-like"/>
    <property type="match status" value="1"/>
</dbReference>
<protein>
    <submittedName>
        <fullName evidence="6">TetR family transcriptional regulator</fullName>
    </submittedName>
    <submittedName>
        <fullName evidence="5">TetR/AcrR family transcriptional regulator</fullName>
    </submittedName>
</protein>
<keyword evidence="1 2" id="KW-0238">DNA-binding</keyword>
<feature type="domain" description="HTH tetR-type" evidence="3">
    <location>
        <begin position="9"/>
        <end position="69"/>
    </location>
</feature>
<dbReference type="PROSITE" id="PS50977">
    <property type="entry name" value="HTH_TETR_2"/>
    <property type="match status" value="1"/>
</dbReference>
<evidence type="ECO:0000313" key="8">
    <source>
        <dbReference type="Proteomes" id="UP000572988"/>
    </source>
</evidence>
<dbReference type="PANTHER" id="PTHR43479">
    <property type="entry name" value="ACREF/ENVCD OPERON REPRESSOR-RELATED"/>
    <property type="match status" value="1"/>
</dbReference>
<evidence type="ECO:0000313" key="7">
    <source>
        <dbReference type="Proteomes" id="UP000264146"/>
    </source>
</evidence>
<dbReference type="EMBL" id="UHEF01000001">
    <property type="protein sequence ID" value="SUM86085.1"/>
    <property type="molecule type" value="Genomic_DNA"/>
</dbReference>
<proteinExistence type="predicted"/>
<feature type="DNA-binding region" description="H-T-H motif" evidence="2">
    <location>
        <begin position="32"/>
        <end position="51"/>
    </location>
</feature>
<dbReference type="RefSeq" id="WP_016425866.1">
    <property type="nucleotide sequence ID" value="NZ_CABKRV010000002.1"/>
</dbReference>
<dbReference type="InterPro" id="IPR050624">
    <property type="entry name" value="HTH-type_Tx_Regulator"/>
</dbReference>
<dbReference type="InterPro" id="IPR001647">
    <property type="entry name" value="HTH_TetR"/>
</dbReference>
<accession>A0A7Z7QMM6</accession>
<dbReference type="InterPro" id="IPR009057">
    <property type="entry name" value="Homeodomain-like_sf"/>
</dbReference>
<evidence type="ECO:0000313" key="4">
    <source>
        <dbReference type="EMBL" id="CAD7358569.1"/>
    </source>
</evidence>
<evidence type="ECO:0000313" key="5">
    <source>
        <dbReference type="EMBL" id="NHA33151.1"/>
    </source>
</evidence>
<dbReference type="AlphaFoldDB" id="A0A7Z7QMM6"/>
<dbReference type="EMBL" id="LR962863">
    <property type="protein sequence ID" value="CAD7358569.1"/>
    <property type="molecule type" value="Genomic_DNA"/>
</dbReference>
<evidence type="ECO:0000259" key="3">
    <source>
        <dbReference type="PROSITE" id="PS50977"/>
    </source>
</evidence>
<reference evidence="5 8" key="1">
    <citation type="submission" date="2018-01" db="EMBL/GenBank/DDBJ databases">
        <title>Complete genome sequence of Staphylococcus Scheliferi isolated from human.</title>
        <authorList>
            <person name="Abouelkhair M.A."/>
            <person name="Bemis D.A."/>
            <person name="Kania S.A."/>
        </authorList>
    </citation>
    <scope>NUCLEOTIDE SEQUENCE [LARGE SCALE GENOMIC DNA]</scope>
    <source>
        <strain evidence="5 8">ATCC 43808</strain>
    </source>
</reference>
<evidence type="ECO:0000256" key="2">
    <source>
        <dbReference type="PROSITE-ProRule" id="PRU00335"/>
    </source>
</evidence>
<reference evidence="4 7" key="3">
    <citation type="submission" date="2020-11" db="EMBL/GenBank/DDBJ databases">
        <authorList>
            <consortium name="Pathogen Informatics"/>
        </authorList>
    </citation>
    <scope>NUCLEOTIDE SEQUENCE [LARGE SCALE GENOMIC DNA]</scope>
    <source>
        <strain evidence="4 7">NCTC12218</strain>
    </source>
</reference>
<keyword evidence="8" id="KW-1185">Reference proteome</keyword>
<gene>
    <name evidence="5" type="ORF">C1O36_01175</name>
    <name evidence="6" type="ORF">NCTC12218_00150</name>
</gene>
<evidence type="ECO:0000313" key="6">
    <source>
        <dbReference type="EMBL" id="SUM86085.1"/>
    </source>
</evidence>
<dbReference type="EMBL" id="POVK01000002">
    <property type="protein sequence ID" value="NHA33151.1"/>
    <property type="molecule type" value="Genomic_DNA"/>
</dbReference>